<dbReference type="HAMAP" id="MF_00165">
    <property type="entry name" value="Thymidylate_kinase"/>
    <property type="match status" value="1"/>
</dbReference>
<comment type="similarity">
    <text evidence="1">Belongs to the thymidylate kinase family.</text>
</comment>
<dbReference type="CDD" id="cd01672">
    <property type="entry name" value="TMPK"/>
    <property type="match status" value="1"/>
</dbReference>
<dbReference type="InterPro" id="IPR039430">
    <property type="entry name" value="Thymidylate_kin-like_dom"/>
</dbReference>
<keyword evidence="5" id="KW-0547">Nucleotide-binding</keyword>
<dbReference type="Pfam" id="PF02223">
    <property type="entry name" value="Thymidylate_kin"/>
    <property type="match status" value="1"/>
</dbReference>
<reference evidence="10" key="1">
    <citation type="journal article" date="2014" name="Front. Microbiol.">
        <title>High frequency of phylogenetically diverse reductive dehalogenase-homologous genes in deep subseafloor sedimentary metagenomes.</title>
        <authorList>
            <person name="Kawai M."/>
            <person name="Futagami T."/>
            <person name="Toyoda A."/>
            <person name="Takaki Y."/>
            <person name="Nishi S."/>
            <person name="Hori S."/>
            <person name="Arai W."/>
            <person name="Tsubouchi T."/>
            <person name="Morono Y."/>
            <person name="Uchiyama I."/>
            <person name="Ito T."/>
            <person name="Fujiyama A."/>
            <person name="Inagaki F."/>
            <person name="Takami H."/>
        </authorList>
    </citation>
    <scope>NUCLEOTIDE SEQUENCE</scope>
    <source>
        <strain evidence="10">Expedition CK06-06</strain>
    </source>
</reference>
<dbReference type="PROSITE" id="PS01331">
    <property type="entry name" value="THYMIDYLATE_KINASE"/>
    <property type="match status" value="1"/>
</dbReference>
<dbReference type="PANTHER" id="PTHR10344">
    <property type="entry name" value="THYMIDYLATE KINASE"/>
    <property type="match status" value="1"/>
</dbReference>
<keyword evidence="6" id="KW-0418">Kinase</keyword>
<evidence type="ECO:0000256" key="5">
    <source>
        <dbReference type="ARBA" id="ARBA00022741"/>
    </source>
</evidence>
<name>X1AAM8_9ZZZZ</name>
<dbReference type="GO" id="GO:0005829">
    <property type="term" value="C:cytosol"/>
    <property type="evidence" value="ECO:0007669"/>
    <property type="project" value="TreeGrafter"/>
</dbReference>
<dbReference type="GO" id="GO:0006227">
    <property type="term" value="P:dUDP biosynthetic process"/>
    <property type="evidence" value="ECO:0007669"/>
    <property type="project" value="TreeGrafter"/>
</dbReference>
<dbReference type="InterPro" id="IPR018094">
    <property type="entry name" value="Thymidylate_kinase"/>
</dbReference>
<dbReference type="FunFam" id="3.40.50.300:FF:000225">
    <property type="entry name" value="Thymidylate kinase"/>
    <property type="match status" value="1"/>
</dbReference>
<evidence type="ECO:0000256" key="7">
    <source>
        <dbReference type="ARBA" id="ARBA00022840"/>
    </source>
</evidence>
<dbReference type="InterPro" id="IPR027417">
    <property type="entry name" value="P-loop_NTPase"/>
</dbReference>
<evidence type="ECO:0000256" key="3">
    <source>
        <dbReference type="ARBA" id="ARBA00022679"/>
    </source>
</evidence>
<evidence type="ECO:0000256" key="8">
    <source>
        <dbReference type="ARBA" id="ARBA00048743"/>
    </source>
</evidence>
<keyword evidence="3" id="KW-0808">Transferase</keyword>
<comment type="caution">
    <text evidence="10">The sequence shown here is derived from an EMBL/GenBank/DDBJ whole genome shotgun (WGS) entry which is preliminary data.</text>
</comment>
<evidence type="ECO:0000256" key="6">
    <source>
        <dbReference type="ARBA" id="ARBA00022777"/>
    </source>
</evidence>
<dbReference type="SUPFAM" id="SSF52540">
    <property type="entry name" value="P-loop containing nucleoside triphosphate hydrolases"/>
    <property type="match status" value="1"/>
</dbReference>
<evidence type="ECO:0000256" key="2">
    <source>
        <dbReference type="ARBA" id="ARBA00012980"/>
    </source>
</evidence>
<dbReference type="EC" id="2.7.4.9" evidence="2"/>
<organism evidence="10">
    <name type="scientific">marine sediment metagenome</name>
    <dbReference type="NCBI Taxonomy" id="412755"/>
    <lineage>
        <taxon>unclassified sequences</taxon>
        <taxon>metagenomes</taxon>
        <taxon>ecological metagenomes</taxon>
    </lineage>
</organism>
<dbReference type="NCBIfam" id="TIGR00041">
    <property type="entry name" value="DTMP_kinase"/>
    <property type="match status" value="1"/>
</dbReference>
<dbReference type="InterPro" id="IPR018095">
    <property type="entry name" value="Thymidylate_kin_CS"/>
</dbReference>
<keyword evidence="4" id="KW-0545">Nucleotide biosynthesis</keyword>
<evidence type="ECO:0000259" key="9">
    <source>
        <dbReference type="Pfam" id="PF02223"/>
    </source>
</evidence>
<dbReference type="GO" id="GO:0006235">
    <property type="term" value="P:dTTP biosynthetic process"/>
    <property type="evidence" value="ECO:0007669"/>
    <property type="project" value="TreeGrafter"/>
</dbReference>
<keyword evidence="7" id="KW-0067">ATP-binding</keyword>
<dbReference type="GO" id="GO:0004798">
    <property type="term" value="F:dTMP kinase activity"/>
    <property type="evidence" value="ECO:0007669"/>
    <property type="project" value="UniProtKB-EC"/>
</dbReference>
<gene>
    <name evidence="10" type="ORF">S01H4_06805</name>
</gene>
<dbReference type="Gene3D" id="3.40.50.300">
    <property type="entry name" value="P-loop containing nucleotide triphosphate hydrolases"/>
    <property type="match status" value="1"/>
</dbReference>
<dbReference type="GO" id="GO:0005524">
    <property type="term" value="F:ATP binding"/>
    <property type="evidence" value="ECO:0007669"/>
    <property type="project" value="UniProtKB-KW"/>
</dbReference>
<dbReference type="GO" id="GO:0006233">
    <property type="term" value="P:dTDP biosynthetic process"/>
    <property type="evidence" value="ECO:0007669"/>
    <property type="project" value="InterPro"/>
</dbReference>
<feature type="domain" description="Thymidylate kinase-like" evidence="9">
    <location>
        <begin position="9"/>
        <end position="199"/>
    </location>
</feature>
<dbReference type="PANTHER" id="PTHR10344:SF4">
    <property type="entry name" value="UMP-CMP KINASE 2, MITOCHONDRIAL"/>
    <property type="match status" value="1"/>
</dbReference>
<dbReference type="EMBL" id="BART01002149">
    <property type="protein sequence ID" value="GAG57196.1"/>
    <property type="molecule type" value="Genomic_DNA"/>
</dbReference>
<proteinExistence type="inferred from homology"/>
<dbReference type="AlphaFoldDB" id="X1AAM8"/>
<comment type="catalytic activity">
    <reaction evidence="8">
        <text>dTMP + ATP = dTDP + ADP</text>
        <dbReference type="Rhea" id="RHEA:13517"/>
        <dbReference type="ChEBI" id="CHEBI:30616"/>
        <dbReference type="ChEBI" id="CHEBI:58369"/>
        <dbReference type="ChEBI" id="CHEBI:63528"/>
        <dbReference type="ChEBI" id="CHEBI:456216"/>
        <dbReference type="EC" id="2.7.4.9"/>
    </reaction>
</comment>
<evidence type="ECO:0000256" key="1">
    <source>
        <dbReference type="ARBA" id="ARBA00009776"/>
    </source>
</evidence>
<protein>
    <recommendedName>
        <fullName evidence="2">dTMP kinase</fullName>
        <ecNumber evidence="2">2.7.4.9</ecNumber>
    </recommendedName>
</protein>
<evidence type="ECO:0000313" key="10">
    <source>
        <dbReference type="EMBL" id="GAG57196.1"/>
    </source>
</evidence>
<evidence type="ECO:0000256" key="4">
    <source>
        <dbReference type="ARBA" id="ARBA00022727"/>
    </source>
</evidence>
<sequence>MKKGLFITFEGLDGSGKTTQIELLKNYLKSKGFDVVTTIEPGGTEIGGKIRNILLDKGNLDMSHKAETFLFLASRAELVSKVIAPALREGKIVICDRFFDSTVVYQGIARGLEEKQILDMSLWATDEIVPDITFLLSVKVSRGKKRIDTASKKRDRIELEKDNFKKKIYKGYLDIARKNKDRIVVIDGEKNIESIFEEIKSKVCEYLKNKK</sequence>
<accession>X1AAM8</accession>